<comment type="similarity">
    <text evidence="5">Belongs to the TMTC family.</text>
</comment>
<evidence type="ECO:0000256" key="8">
    <source>
        <dbReference type="ARBA" id="ARBA00022692"/>
    </source>
</evidence>
<feature type="transmembrane region" description="Helical" evidence="17">
    <location>
        <begin position="93"/>
        <end position="111"/>
    </location>
</feature>
<dbReference type="Pfam" id="PF08409">
    <property type="entry name" value="TMTC_DUF1736"/>
    <property type="match status" value="1"/>
</dbReference>
<evidence type="ECO:0000256" key="2">
    <source>
        <dbReference type="ARBA" id="ARBA00004141"/>
    </source>
</evidence>
<evidence type="ECO:0000256" key="6">
    <source>
        <dbReference type="ARBA" id="ARBA00012839"/>
    </source>
</evidence>
<evidence type="ECO:0000256" key="9">
    <source>
        <dbReference type="ARBA" id="ARBA00022737"/>
    </source>
</evidence>
<comment type="function">
    <text evidence="1">Transfers mannosyl residues to the hydroxyl group of serine or threonine residues.</text>
</comment>
<evidence type="ECO:0000313" key="20">
    <source>
        <dbReference type="Proteomes" id="UP001431783"/>
    </source>
</evidence>
<dbReference type="GO" id="GO:0005789">
    <property type="term" value="C:endoplasmic reticulum membrane"/>
    <property type="evidence" value="ECO:0007669"/>
    <property type="project" value="TreeGrafter"/>
</dbReference>
<dbReference type="AlphaFoldDB" id="A0AAW1TJ55"/>
<keyword evidence="11" id="KW-0256">Endoplasmic reticulum</keyword>
<keyword evidence="12 17" id="KW-1133">Transmembrane helix</keyword>
<comment type="catalytic activity">
    <reaction evidence="14">
        <text>a di-trans,poly-cis-dolichyl beta-D-mannosyl phosphate + L-threonyl-[protein] = 3-O-(alpha-D-mannosyl)-L-threonyl-[protein] + a di-trans,poly-cis-dolichyl phosphate + H(+)</text>
        <dbReference type="Rhea" id="RHEA:53396"/>
        <dbReference type="Rhea" id="RHEA-COMP:11060"/>
        <dbReference type="Rhea" id="RHEA-COMP:13547"/>
        <dbReference type="Rhea" id="RHEA-COMP:19498"/>
        <dbReference type="Rhea" id="RHEA-COMP:19501"/>
        <dbReference type="ChEBI" id="CHEBI:15378"/>
        <dbReference type="ChEBI" id="CHEBI:30013"/>
        <dbReference type="ChEBI" id="CHEBI:57683"/>
        <dbReference type="ChEBI" id="CHEBI:58211"/>
        <dbReference type="ChEBI" id="CHEBI:137323"/>
        <dbReference type="EC" id="2.4.1.109"/>
    </reaction>
</comment>
<evidence type="ECO:0000256" key="7">
    <source>
        <dbReference type="ARBA" id="ARBA00022679"/>
    </source>
</evidence>
<dbReference type="GO" id="GO:0004169">
    <property type="term" value="F:dolichyl-phosphate-mannose-protein mannosyltransferase activity"/>
    <property type="evidence" value="ECO:0007669"/>
    <property type="project" value="UniProtKB-EC"/>
</dbReference>
<name>A0AAW1TJ55_9CUCU</name>
<feature type="non-terminal residue" evidence="19">
    <location>
        <position position="322"/>
    </location>
</feature>
<dbReference type="InterPro" id="IPR019734">
    <property type="entry name" value="TPR_rpt"/>
</dbReference>
<feature type="transmembrane region" description="Helical" evidence="17">
    <location>
        <begin position="243"/>
        <end position="262"/>
    </location>
</feature>
<keyword evidence="20" id="KW-1185">Reference proteome</keyword>
<evidence type="ECO:0000256" key="3">
    <source>
        <dbReference type="ARBA" id="ARBA00004240"/>
    </source>
</evidence>
<dbReference type="PROSITE" id="PS50005">
    <property type="entry name" value="TPR"/>
    <property type="match status" value="1"/>
</dbReference>
<dbReference type="Proteomes" id="UP001431783">
    <property type="component" value="Unassembled WGS sequence"/>
</dbReference>
<dbReference type="SMART" id="SM00028">
    <property type="entry name" value="TPR"/>
    <property type="match status" value="1"/>
</dbReference>
<gene>
    <name evidence="19" type="ORF">WA026_009872</name>
</gene>
<feature type="domain" description="DUF1736" evidence="18">
    <location>
        <begin position="31"/>
        <end position="103"/>
    </location>
</feature>
<evidence type="ECO:0000259" key="18">
    <source>
        <dbReference type="Pfam" id="PF08409"/>
    </source>
</evidence>
<accession>A0AAW1TJ55</accession>
<keyword evidence="7" id="KW-0808">Transferase</keyword>
<protein>
    <recommendedName>
        <fullName evidence="6">dolichyl-phosphate-mannose--protein mannosyltransferase</fullName>
        <ecNumber evidence="6">2.4.1.109</ecNumber>
    </recommendedName>
</protein>
<dbReference type="Gene3D" id="1.25.40.10">
    <property type="entry name" value="Tetratricopeptide repeat domain"/>
    <property type="match status" value="1"/>
</dbReference>
<evidence type="ECO:0000256" key="17">
    <source>
        <dbReference type="SAM" id="Phobius"/>
    </source>
</evidence>
<dbReference type="PANTHER" id="PTHR44216">
    <property type="entry name" value="PROTEIN O-MANNOSYL-TRANSFERASE TMTC2"/>
    <property type="match status" value="1"/>
</dbReference>
<evidence type="ECO:0000256" key="1">
    <source>
        <dbReference type="ARBA" id="ARBA00003582"/>
    </source>
</evidence>
<keyword evidence="10 16" id="KW-0802">TPR repeat</keyword>
<evidence type="ECO:0000256" key="5">
    <source>
        <dbReference type="ARBA" id="ARBA00007882"/>
    </source>
</evidence>
<keyword evidence="8 17" id="KW-0812">Transmembrane</keyword>
<dbReference type="PANTHER" id="PTHR44216:SF3">
    <property type="entry name" value="PROTEIN O-MANNOSYL-TRANSFERASE TMTC2"/>
    <property type="match status" value="1"/>
</dbReference>
<evidence type="ECO:0000313" key="19">
    <source>
        <dbReference type="EMBL" id="KAK9870912.1"/>
    </source>
</evidence>
<proteinExistence type="inferred from homology"/>
<reference evidence="19 20" key="1">
    <citation type="submission" date="2023-03" db="EMBL/GenBank/DDBJ databases">
        <title>Genome insight into feeding habits of ladybird beetles.</title>
        <authorList>
            <person name="Li H.-S."/>
            <person name="Huang Y.-H."/>
            <person name="Pang H."/>
        </authorList>
    </citation>
    <scope>NUCLEOTIDE SEQUENCE [LARGE SCALE GENOMIC DNA]</scope>
    <source>
        <strain evidence="19">SYSU_2023b</strain>
        <tissue evidence="19">Whole body</tissue>
    </source>
</reference>
<feature type="transmembrane region" description="Helical" evidence="17">
    <location>
        <begin position="216"/>
        <end position="236"/>
    </location>
</feature>
<dbReference type="EMBL" id="JARQZJ010000004">
    <property type="protein sequence ID" value="KAK9870912.1"/>
    <property type="molecule type" value="Genomic_DNA"/>
</dbReference>
<organism evidence="19 20">
    <name type="scientific">Henosepilachna vigintioctopunctata</name>
    <dbReference type="NCBI Taxonomy" id="420089"/>
    <lineage>
        <taxon>Eukaryota</taxon>
        <taxon>Metazoa</taxon>
        <taxon>Ecdysozoa</taxon>
        <taxon>Arthropoda</taxon>
        <taxon>Hexapoda</taxon>
        <taxon>Insecta</taxon>
        <taxon>Pterygota</taxon>
        <taxon>Neoptera</taxon>
        <taxon>Endopterygota</taxon>
        <taxon>Coleoptera</taxon>
        <taxon>Polyphaga</taxon>
        <taxon>Cucujiformia</taxon>
        <taxon>Coccinelloidea</taxon>
        <taxon>Coccinellidae</taxon>
        <taxon>Epilachninae</taxon>
        <taxon>Epilachnini</taxon>
        <taxon>Henosepilachna</taxon>
    </lineage>
</organism>
<dbReference type="SUPFAM" id="SSF48452">
    <property type="entry name" value="TPR-like"/>
    <property type="match status" value="1"/>
</dbReference>
<evidence type="ECO:0000256" key="12">
    <source>
        <dbReference type="ARBA" id="ARBA00022989"/>
    </source>
</evidence>
<comment type="pathway">
    <text evidence="4">Protein modification; protein glycosylation.</text>
</comment>
<feature type="repeat" description="TPR" evidence="16">
    <location>
        <begin position="283"/>
        <end position="316"/>
    </location>
</feature>
<sequence>MHVIQSPLQSDVENKLNKQGFFTNICERTAGKTPNFSTADNPTAKESKLVTRLLTFSHLPVFNIWLLIFPSTLSFDWGMDAIPKITSLADPRCFLTIMFYITLGVTLRYCLSCVRYNSSDCTKIYSTREVRRTQSCNVCNHCTAECHTSSCRTNNNNNSVNGYLSCLCSRHFKMIVKDKKIQTSHVVLLSIAFLAMPFLPATNLFFYVGFVVAERVLYIPSIGWCLLLGLAFASVWNNTKYRLWLVVCFITVLISFSVKTVLRNEVWFNEESLYRSAVTVNPPKAFGNLGSILSSQGRTAEAELAFRKALQHRPNMADVHYN</sequence>
<evidence type="ECO:0000256" key="15">
    <source>
        <dbReference type="ARBA" id="ARBA00045102"/>
    </source>
</evidence>
<evidence type="ECO:0000256" key="11">
    <source>
        <dbReference type="ARBA" id="ARBA00022824"/>
    </source>
</evidence>
<dbReference type="InterPro" id="IPR013618">
    <property type="entry name" value="TMTC_DUF1736"/>
</dbReference>
<dbReference type="InterPro" id="IPR052384">
    <property type="entry name" value="TMTC_O-mannosyltransferase"/>
</dbReference>
<evidence type="ECO:0000256" key="4">
    <source>
        <dbReference type="ARBA" id="ARBA00004922"/>
    </source>
</evidence>
<dbReference type="EC" id="2.4.1.109" evidence="6"/>
<dbReference type="InterPro" id="IPR011990">
    <property type="entry name" value="TPR-like_helical_dom_sf"/>
</dbReference>
<comment type="subcellular location">
    <subcellularLocation>
        <location evidence="3">Endoplasmic reticulum</location>
    </subcellularLocation>
    <subcellularLocation>
        <location evidence="2">Membrane</location>
        <topology evidence="2">Multi-pass membrane protein</topology>
    </subcellularLocation>
</comment>
<keyword evidence="13 17" id="KW-0472">Membrane</keyword>
<evidence type="ECO:0000256" key="10">
    <source>
        <dbReference type="ARBA" id="ARBA00022803"/>
    </source>
</evidence>
<comment type="caution">
    <text evidence="19">The sequence shown here is derived from an EMBL/GenBank/DDBJ whole genome shotgun (WGS) entry which is preliminary data.</text>
</comment>
<evidence type="ECO:0000256" key="13">
    <source>
        <dbReference type="ARBA" id="ARBA00023136"/>
    </source>
</evidence>
<evidence type="ECO:0000256" key="14">
    <source>
        <dbReference type="ARBA" id="ARBA00045085"/>
    </source>
</evidence>
<feature type="transmembrane region" description="Helical" evidence="17">
    <location>
        <begin position="53"/>
        <end position="73"/>
    </location>
</feature>
<feature type="transmembrane region" description="Helical" evidence="17">
    <location>
        <begin position="186"/>
        <end position="210"/>
    </location>
</feature>
<comment type="catalytic activity">
    <reaction evidence="15">
        <text>a di-trans,poly-cis-dolichyl beta-D-mannosyl phosphate + L-seryl-[protein] = 3-O-(alpha-D-mannosyl)-L-seryl-[protein] + a di-trans,poly-cis-dolichyl phosphate + H(+)</text>
        <dbReference type="Rhea" id="RHEA:17377"/>
        <dbReference type="Rhea" id="RHEA-COMP:9863"/>
        <dbReference type="Rhea" id="RHEA-COMP:13546"/>
        <dbReference type="Rhea" id="RHEA-COMP:19498"/>
        <dbReference type="Rhea" id="RHEA-COMP:19501"/>
        <dbReference type="ChEBI" id="CHEBI:15378"/>
        <dbReference type="ChEBI" id="CHEBI:29999"/>
        <dbReference type="ChEBI" id="CHEBI:57683"/>
        <dbReference type="ChEBI" id="CHEBI:58211"/>
        <dbReference type="ChEBI" id="CHEBI:137321"/>
        <dbReference type="EC" id="2.4.1.109"/>
    </reaction>
</comment>
<evidence type="ECO:0000256" key="16">
    <source>
        <dbReference type="PROSITE-ProRule" id="PRU00339"/>
    </source>
</evidence>
<keyword evidence="9" id="KW-0677">Repeat</keyword>